<reference evidence="6" key="1">
    <citation type="submission" date="2020-04" db="EMBL/GenBank/DDBJ databases">
        <authorList>
            <person name="Chiriac C."/>
            <person name="Salcher M."/>
            <person name="Ghai R."/>
            <person name="Kavagutti S V."/>
        </authorList>
    </citation>
    <scope>NUCLEOTIDE SEQUENCE</scope>
</reference>
<keyword evidence="4" id="KW-0231">Viral genome packaging</keyword>
<evidence type="ECO:0000256" key="4">
    <source>
        <dbReference type="ARBA" id="ARBA00023219"/>
    </source>
</evidence>
<dbReference type="GO" id="GO:0005524">
    <property type="term" value="F:ATP binding"/>
    <property type="evidence" value="ECO:0007669"/>
    <property type="project" value="UniProtKB-KW"/>
</dbReference>
<evidence type="ECO:0000256" key="1">
    <source>
        <dbReference type="ARBA" id="ARBA00022612"/>
    </source>
</evidence>
<dbReference type="Gene3D" id="3.40.50.300">
    <property type="entry name" value="P-loop containing nucleotide triphosphate hydrolases"/>
    <property type="match status" value="1"/>
</dbReference>
<protein>
    <submittedName>
        <fullName evidence="6">Terminase RNaseH-like domain containing protein</fullName>
    </submittedName>
</protein>
<feature type="domain" description="Terminase large subunit gp17-like C-terminal" evidence="5">
    <location>
        <begin position="354"/>
        <end position="521"/>
    </location>
</feature>
<dbReference type="InterPro" id="IPR027417">
    <property type="entry name" value="P-loop_NTPase"/>
</dbReference>
<proteinExistence type="predicted"/>
<dbReference type="Pfam" id="PF17289">
    <property type="entry name" value="Terminase_6C"/>
    <property type="match status" value="1"/>
</dbReference>
<sequence>MPEYEEVLSQIDKDIQDDFENQFEEITPELFERDEGMEDLPEDDEVDELTQGFVDRLVDKMMTFMDVLVGHSLHPYQTPFARRLMESVIIGDGKEITALASRQSGKSETIANTVATLMVLLPRLSKMYPDLLGKFKDGIWVGLFAPTEGQAETLFGRTVNRLTSPRALEILGDSEIDDVAAKIGGVTKMIKLRNSGSTITMMTANPRAKIESKTFHLIVIDECQEADDFVVNKSIAPMMAYYAGTMVKTGTPTTKKNDFYKSIQLNKRQQTGRKAKQNHFQWDWRDVSKVNDDYGKFIKKEMLRIGEDSDEFQMSYNCKWLLERGMFVTSNTMDELGDTSQELVKVWHKTPVVVGIDPARKMDSTVVTVVWVDWDRPDAFGYFDHRVLNWLELQGDDWEEQYFQIVNFLSNYDVLAIGVDANGVGDAVAQRLKLLMGRAEVVALTSSPTEQSKRFKHLQALIQRQCLSFPAHAKTRRLRVWKRFYQQMIDAEVQYKGPNFSVAAPNEAYAHDDFVDSLAIATSLTQELVMPEVEVSSSAFF</sequence>
<evidence type="ECO:0000259" key="5">
    <source>
        <dbReference type="Pfam" id="PF17289"/>
    </source>
</evidence>
<accession>A0A6J5L3J9</accession>
<evidence type="ECO:0000256" key="3">
    <source>
        <dbReference type="ARBA" id="ARBA00022840"/>
    </source>
</evidence>
<dbReference type="SUPFAM" id="SSF52540">
    <property type="entry name" value="P-loop containing nucleoside triphosphate hydrolases"/>
    <property type="match status" value="1"/>
</dbReference>
<gene>
    <name evidence="6" type="ORF">UFOVP111_107</name>
</gene>
<dbReference type="Gene3D" id="3.30.420.240">
    <property type="match status" value="1"/>
</dbReference>
<dbReference type="InterPro" id="IPR035421">
    <property type="entry name" value="Terminase_6C"/>
</dbReference>
<dbReference type="EMBL" id="LR796226">
    <property type="protein sequence ID" value="CAB4128921.1"/>
    <property type="molecule type" value="Genomic_DNA"/>
</dbReference>
<dbReference type="Pfam" id="PF03237">
    <property type="entry name" value="Terminase_6N"/>
    <property type="match status" value="1"/>
</dbReference>
<organism evidence="6">
    <name type="scientific">uncultured Caudovirales phage</name>
    <dbReference type="NCBI Taxonomy" id="2100421"/>
    <lineage>
        <taxon>Viruses</taxon>
        <taxon>Duplodnaviria</taxon>
        <taxon>Heunggongvirae</taxon>
        <taxon>Uroviricota</taxon>
        <taxon>Caudoviricetes</taxon>
        <taxon>Peduoviridae</taxon>
        <taxon>Maltschvirus</taxon>
        <taxon>Maltschvirus maltsch</taxon>
    </lineage>
</organism>
<keyword evidence="2" id="KW-0547">Nucleotide-binding</keyword>
<keyword evidence="1" id="KW-1188">Viral release from host cell</keyword>
<evidence type="ECO:0000256" key="2">
    <source>
        <dbReference type="ARBA" id="ARBA00022741"/>
    </source>
</evidence>
<name>A0A6J5L3J9_9CAUD</name>
<keyword evidence="3" id="KW-0067">ATP-binding</keyword>
<evidence type="ECO:0000313" key="6">
    <source>
        <dbReference type="EMBL" id="CAB4128921.1"/>
    </source>
</evidence>